<keyword evidence="2" id="KW-1185">Reference proteome</keyword>
<protein>
    <submittedName>
        <fullName evidence="1">30235_t:CDS:1</fullName>
    </submittedName>
</protein>
<accession>A0ACA9SQT1</accession>
<organism evidence="1 2">
    <name type="scientific">Racocetra persica</name>
    <dbReference type="NCBI Taxonomy" id="160502"/>
    <lineage>
        <taxon>Eukaryota</taxon>
        <taxon>Fungi</taxon>
        <taxon>Fungi incertae sedis</taxon>
        <taxon>Mucoromycota</taxon>
        <taxon>Glomeromycotina</taxon>
        <taxon>Glomeromycetes</taxon>
        <taxon>Diversisporales</taxon>
        <taxon>Gigasporaceae</taxon>
        <taxon>Racocetra</taxon>
    </lineage>
</organism>
<proteinExistence type="predicted"/>
<reference evidence="1" key="1">
    <citation type="submission" date="2021-06" db="EMBL/GenBank/DDBJ databases">
        <authorList>
            <person name="Kallberg Y."/>
            <person name="Tangrot J."/>
            <person name="Rosling A."/>
        </authorList>
    </citation>
    <scope>NUCLEOTIDE SEQUENCE</scope>
    <source>
        <strain evidence="1">MA461A</strain>
    </source>
</reference>
<dbReference type="Proteomes" id="UP000789920">
    <property type="component" value="Unassembled WGS sequence"/>
</dbReference>
<sequence>SGRYPDDYKQVIDKYGDKIHLLHINNVMKKRKIKQKDRSVKKIKATIFGFEQDVHALLLQGQLSQEIFKMLATHPKYVKPDDTLQTDDLLFKTEFQKIEELEKEKASQTQSKYEAPEI</sequence>
<evidence type="ECO:0000313" key="2">
    <source>
        <dbReference type="Proteomes" id="UP000789920"/>
    </source>
</evidence>
<evidence type="ECO:0000313" key="1">
    <source>
        <dbReference type="EMBL" id="CAG8846607.1"/>
    </source>
</evidence>
<feature type="non-terminal residue" evidence="1">
    <location>
        <position position="1"/>
    </location>
</feature>
<dbReference type="EMBL" id="CAJVQC010152038">
    <property type="protein sequence ID" value="CAG8846607.1"/>
    <property type="molecule type" value="Genomic_DNA"/>
</dbReference>
<feature type="non-terminal residue" evidence="1">
    <location>
        <position position="118"/>
    </location>
</feature>
<comment type="caution">
    <text evidence="1">The sequence shown here is derived from an EMBL/GenBank/DDBJ whole genome shotgun (WGS) entry which is preliminary data.</text>
</comment>
<gene>
    <name evidence="1" type="ORF">RPERSI_LOCUS34228</name>
</gene>
<name>A0ACA9SQT1_9GLOM</name>